<reference evidence="2 3" key="1">
    <citation type="submission" date="2014-03" db="EMBL/GenBank/DDBJ databases">
        <title>Draft genome sequence of the novel thermoacidophilic archaea Acidianus copahuensis ALE1 strain, isolated from Copahue volcanic area in Neuquen Argentina.</title>
        <authorList>
            <person name="Urbieta M.S."/>
            <person name="Rascovan N."/>
            <person name="Castro C."/>
            <person name="Revale S."/>
            <person name="Giaveno M.A."/>
            <person name="Vazquez M.P."/>
            <person name="Donati E.R."/>
        </authorList>
    </citation>
    <scope>NUCLEOTIDE SEQUENCE [LARGE SCALE GENOMIC DNA]</scope>
    <source>
        <strain evidence="2 3">ALE1</strain>
    </source>
</reference>
<dbReference type="RefSeq" id="WP_048099837.1">
    <property type="nucleotide sequence ID" value="NZ_JFZT01000044.1"/>
</dbReference>
<gene>
    <name evidence="2" type="ORF">CM19_08030</name>
</gene>
<dbReference type="GO" id="GO:0032259">
    <property type="term" value="P:methylation"/>
    <property type="evidence" value="ECO:0007669"/>
    <property type="project" value="UniProtKB-KW"/>
</dbReference>
<evidence type="ECO:0000313" key="3">
    <source>
        <dbReference type="Proteomes" id="UP000024332"/>
    </source>
</evidence>
<dbReference type="InterPro" id="IPR029063">
    <property type="entry name" value="SAM-dependent_MTases_sf"/>
</dbReference>
<dbReference type="Pfam" id="PF08241">
    <property type="entry name" value="Methyltransf_11"/>
    <property type="match status" value="1"/>
</dbReference>
<organism evidence="2 3">
    <name type="scientific">Candidatus Acidianus copahuensis</name>
    <dbReference type="NCBI Taxonomy" id="1160895"/>
    <lineage>
        <taxon>Archaea</taxon>
        <taxon>Thermoproteota</taxon>
        <taxon>Thermoprotei</taxon>
        <taxon>Sulfolobales</taxon>
        <taxon>Sulfolobaceae</taxon>
        <taxon>Acidianus</taxon>
    </lineage>
</organism>
<dbReference type="EMBL" id="JFZT01000044">
    <property type="protein sequence ID" value="EZQ04909.1"/>
    <property type="molecule type" value="Genomic_DNA"/>
</dbReference>
<sequence length="184" mass="21358">MSSIFDSIHSWNFKPYRRMGVTIDEEIFYAKMLSKYVESLSPSKILEIGCGNGIFSLTLKKTFPKLDLLSLDLWNDEMRIPEVKGYLSEVDSNMVQNLFPLPTRDSYFDVVYAPLYFYNLPRSRRDEAASEVVRVIKPGGYLILIDLEIVRNMRNSFQKVGLIEKDYHVAQGVFFSLLQKGEKY</sequence>
<dbReference type="STRING" id="1160895.CM19_08030"/>
<keyword evidence="2" id="KW-0808">Transferase</keyword>
<accession>A0A031LP15</accession>
<dbReference type="CDD" id="cd02440">
    <property type="entry name" value="AdoMet_MTases"/>
    <property type="match status" value="1"/>
</dbReference>
<proteinExistence type="predicted"/>
<dbReference type="Proteomes" id="UP000024332">
    <property type="component" value="Unassembled WGS sequence"/>
</dbReference>
<evidence type="ECO:0000313" key="2">
    <source>
        <dbReference type="EMBL" id="EZQ04909.1"/>
    </source>
</evidence>
<keyword evidence="2" id="KW-0489">Methyltransferase</keyword>
<dbReference type="InterPro" id="IPR013216">
    <property type="entry name" value="Methyltransf_11"/>
</dbReference>
<dbReference type="Gene3D" id="3.40.50.150">
    <property type="entry name" value="Vaccinia Virus protein VP39"/>
    <property type="match status" value="1"/>
</dbReference>
<evidence type="ECO:0000259" key="1">
    <source>
        <dbReference type="Pfam" id="PF08241"/>
    </source>
</evidence>
<feature type="domain" description="Methyltransferase type 11" evidence="1">
    <location>
        <begin position="46"/>
        <end position="144"/>
    </location>
</feature>
<name>A0A031LP15_9CREN</name>
<comment type="caution">
    <text evidence="2">The sequence shown here is derived from an EMBL/GenBank/DDBJ whole genome shotgun (WGS) entry which is preliminary data.</text>
</comment>
<protein>
    <submittedName>
        <fullName evidence="2">Methyltransferase type 11</fullName>
    </submittedName>
</protein>
<dbReference type="SUPFAM" id="SSF53335">
    <property type="entry name" value="S-adenosyl-L-methionine-dependent methyltransferases"/>
    <property type="match status" value="1"/>
</dbReference>
<dbReference type="GO" id="GO:0008757">
    <property type="term" value="F:S-adenosylmethionine-dependent methyltransferase activity"/>
    <property type="evidence" value="ECO:0007669"/>
    <property type="project" value="InterPro"/>
</dbReference>
<dbReference type="AlphaFoldDB" id="A0A031LP15"/>
<keyword evidence="3" id="KW-1185">Reference proteome</keyword>
<dbReference type="OrthoDB" id="1018at2157"/>